<dbReference type="Proteomes" id="UP000007879">
    <property type="component" value="Unassembled WGS sequence"/>
</dbReference>
<name>A0A1X7VTD9_AMPQE</name>
<feature type="region of interest" description="Disordered" evidence="1">
    <location>
        <begin position="554"/>
        <end position="605"/>
    </location>
</feature>
<proteinExistence type="predicted"/>
<dbReference type="InterPro" id="IPR029064">
    <property type="entry name" value="Ribosomal_eL30-like_sf"/>
</dbReference>
<feature type="region of interest" description="Disordered" evidence="1">
    <location>
        <begin position="1"/>
        <end position="124"/>
    </location>
</feature>
<feature type="region of interest" description="Disordered" evidence="1">
    <location>
        <begin position="157"/>
        <end position="227"/>
    </location>
</feature>
<dbReference type="GO" id="GO:0005739">
    <property type="term" value="C:mitochondrion"/>
    <property type="evidence" value="ECO:0007669"/>
    <property type="project" value="TreeGrafter"/>
</dbReference>
<feature type="compositionally biased region" description="Basic and acidic residues" evidence="1">
    <location>
        <begin position="54"/>
        <end position="64"/>
    </location>
</feature>
<keyword evidence="4" id="KW-1185">Reference proteome</keyword>
<dbReference type="OrthoDB" id="263617at2759"/>
<dbReference type="GO" id="GO:0003730">
    <property type="term" value="F:mRNA 3'-UTR binding"/>
    <property type="evidence" value="ECO:0007669"/>
    <property type="project" value="TreeGrafter"/>
</dbReference>
<organism evidence="3">
    <name type="scientific">Amphimedon queenslandica</name>
    <name type="common">Sponge</name>
    <dbReference type="NCBI Taxonomy" id="400682"/>
    <lineage>
        <taxon>Eukaryota</taxon>
        <taxon>Metazoa</taxon>
        <taxon>Porifera</taxon>
        <taxon>Demospongiae</taxon>
        <taxon>Heteroscleromorpha</taxon>
        <taxon>Haplosclerida</taxon>
        <taxon>Niphatidae</taxon>
        <taxon>Amphimedon</taxon>
    </lineage>
</organism>
<dbReference type="EnsemblMetazoa" id="Aqu2.1.43362_001">
    <property type="protein sequence ID" value="Aqu2.1.43362_001"/>
    <property type="gene ID" value="Aqu2.1.43362"/>
</dbReference>
<accession>A0A1X7VTD9</accession>
<gene>
    <name evidence="3" type="primary">100633837</name>
</gene>
<dbReference type="GO" id="GO:0035368">
    <property type="term" value="F:selenocysteine insertion sequence binding"/>
    <property type="evidence" value="ECO:0007669"/>
    <property type="project" value="InterPro"/>
</dbReference>
<feature type="region of interest" description="Disordered" evidence="1">
    <location>
        <begin position="290"/>
        <end position="336"/>
    </location>
</feature>
<feature type="domain" description="Ribosomal protein eL8/eL30/eS12/Gadd45" evidence="2">
    <location>
        <begin position="398"/>
        <end position="486"/>
    </location>
</feature>
<feature type="compositionally biased region" description="Acidic residues" evidence="1">
    <location>
        <begin position="65"/>
        <end position="75"/>
    </location>
</feature>
<dbReference type="GO" id="GO:0001514">
    <property type="term" value="P:selenocysteine incorporation"/>
    <property type="evidence" value="ECO:0007669"/>
    <property type="project" value="UniProtKB-ARBA"/>
</dbReference>
<evidence type="ECO:0000259" key="2">
    <source>
        <dbReference type="Pfam" id="PF01248"/>
    </source>
</evidence>
<reference evidence="4" key="1">
    <citation type="journal article" date="2010" name="Nature">
        <title>The Amphimedon queenslandica genome and the evolution of animal complexity.</title>
        <authorList>
            <person name="Srivastava M."/>
            <person name="Simakov O."/>
            <person name="Chapman J."/>
            <person name="Fahey B."/>
            <person name="Gauthier M.E."/>
            <person name="Mitros T."/>
            <person name="Richards G.S."/>
            <person name="Conaco C."/>
            <person name="Dacre M."/>
            <person name="Hellsten U."/>
            <person name="Larroux C."/>
            <person name="Putnam N.H."/>
            <person name="Stanke M."/>
            <person name="Adamska M."/>
            <person name="Darling A."/>
            <person name="Degnan S.M."/>
            <person name="Oakley T.H."/>
            <person name="Plachetzki D.C."/>
            <person name="Zhai Y."/>
            <person name="Adamski M."/>
            <person name="Calcino A."/>
            <person name="Cummins S.F."/>
            <person name="Goodstein D.M."/>
            <person name="Harris C."/>
            <person name="Jackson D.J."/>
            <person name="Leys S.P."/>
            <person name="Shu S."/>
            <person name="Woodcroft B.J."/>
            <person name="Vervoort M."/>
            <person name="Kosik K.S."/>
            <person name="Manning G."/>
            <person name="Degnan B.M."/>
            <person name="Rokhsar D.S."/>
        </authorList>
    </citation>
    <scope>NUCLEOTIDE SEQUENCE [LARGE SCALE GENOMIC DNA]</scope>
</reference>
<dbReference type="KEGG" id="aqu:100633837"/>
<dbReference type="EnsemblMetazoa" id="XM_003382804.2">
    <property type="protein sequence ID" value="XP_003382852.1"/>
    <property type="gene ID" value="LOC100633837"/>
</dbReference>
<dbReference type="FunFam" id="3.30.1330.30:FF:000004">
    <property type="entry name" value="selenocysteine insertion sequence-binding protein 2"/>
    <property type="match status" value="1"/>
</dbReference>
<evidence type="ECO:0000256" key="1">
    <source>
        <dbReference type="SAM" id="MobiDB-lite"/>
    </source>
</evidence>
<dbReference type="GO" id="GO:0043021">
    <property type="term" value="F:ribonucleoprotein complex binding"/>
    <property type="evidence" value="ECO:0007669"/>
    <property type="project" value="TreeGrafter"/>
</dbReference>
<feature type="compositionally biased region" description="Basic and acidic residues" evidence="1">
    <location>
        <begin position="319"/>
        <end position="332"/>
    </location>
</feature>
<protein>
    <recommendedName>
        <fullName evidence="2">Ribosomal protein eL8/eL30/eS12/Gadd45 domain-containing protein</fullName>
    </recommendedName>
</protein>
<feature type="compositionally biased region" description="Basic and acidic residues" evidence="1">
    <location>
        <begin position="97"/>
        <end position="115"/>
    </location>
</feature>
<dbReference type="PANTHER" id="PTHR13284:SF4">
    <property type="entry name" value="C2H2-TYPE DOMAIN-CONTAINING PROTEIN"/>
    <property type="match status" value="1"/>
</dbReference>
<dbReference type="InterPro" id="IPR040051">
    <property type="entry name" value="SECISBP2"/>
</dbReference>
<dbReference type="InterPro" id="IPR004038">
    <property type="entry name" value="Ribosomal_eL8/eL30/eS12/Gad45"/>
</dbReference>
<dbReference type="Pfam" id="PF01248">
    <property type="entry name" value="Ribosomal_L7Ae"/>
    <property type="match status" value="1"/>
</dbReference>
<reference evidence="3" key="2">
    <citation type="submission" date="2017-05" db="UniProtKB">
        <authorList>
            <consortium name="EnsemblMetazoa"/>
        </authorList>
    </citation>
    <scope>IDENTIFICATION</scope>
</reference>
<evidence type="ECO:0000313" key="3">
    <source>
        <dbReference type="EnsemblMetazoa" id="Aqu2.1.43362_001"/>
    </source>
</evidence>
<feature type="compositionally biased region" description="Polar residues" evidence="1">
    <location>
        <begin position="158"/>
        <end position="178"/>
    </location>
</feature>
<sequence>MEFADDSCDGLWLSSRNRRRGGQGSKEKTKTKPTYFIDTSSDTALLKSGAGGESNEKEEVRISDNNDEEAMELELEQVWSQPPFDPKSLIGKPFIIPDRRERGRGEEGTLKEETRSTGSKRGLLMVDKTLMKSLLVSTSAEEDQHEEVFDMHKEAWPSMSQSDATKNGETVDSSTNKSLPDWSTIVKTDPKPLPQKEVVIPSDNMDIDPEEKKKKKKKKKEKKLEEPMTLELGSILDALQKSKAKADARPVKKITAGTVALPPPPLSLPSSSTAPVNDASMTAAKLSGTKNVLDSSAPSVMRGKERETPKKRKPSSLRKIIDKEREERKKQAGEGQPIPTIVDMQTVPQNTSTPGLHNRNYREYCTHLVTDKINGLVESLLNDLSRFQERIYKNEPLKFKSKRRFVCGLREVKKHLLLKHLKCVIVPPNLQRIQSPGGIDDTLSSIIESAKEQEVPLVFALNRRRLAFILKKKFNIGCIGIISCAGAEETYKKLMDQIRISTEQYQQKRRKIEKELASGAPATYQPQHNKDGVTIGQPVTINNYEDLFEMQTVEEEEEEREKEEEEDEGDDSVVPVSQWNQLFGEVDKDESIGVPSKPAPSSFSWNLEAPEFLPFNIPNSN</sequence>
<dbReference type="Gene3D" id="3.30.1330.30">
    <property type="match status" value="1"/>
</dbReference>
<dbReference type="GO" id="GO:1990904">
    <property type="term" value="C:ribonucleoprotein complex"/>
    <property type="evidence" value="ECO:0007669"/>
    <property type="project" value="TreeGrafter"/>
</dbReference>
<dbReference type="eggNOG" id="ENOG502QUP4">
    <property type="taxonomic scope" value="Eukaryota"/>
</dbReference>
<dbReference type="AlphaFoldDB" id="A0A1X7VTD9"/>
<feature type="compositionally biased region" description="Acidic residues" evidence="1">
    <location>
        <begin position="554"/>
        <end position="571"/>
    </location>
</feature>
<dbReference type="PANTHER" id="PTHR13284">
    <property type="entry name" value="GH01354P"/>
    <property type="match status" value="1"/>
</dbReference>
<dbReference type="InParanoid" id="A0A1X7VTD9"/>
<evidence type="ECO:0000313" key="4">
    <source>
        <dbReference type="Proteomes" id="UP000007879"/>
    </source>
</evidence>
<dbReference type="SUPFAM" id="SSF55315">
    <property type="entry name" value="L30e-like"/>
    <property type="match status" value="1"/>
</dbReference>
<dbReference type="STRING" id="400682.A0A1X7VTD9"/>